<keyword evidence="2" id="KW-1185">Reference proteome</keyword>
<reference evidence="1 2" key="1">
    <citation type="submission" date="2021-04" db="EMBL/GenBank/DDBJ databases">
        <authorList>
            <person name="Vanwijnsberghe S."/>
        </authorList>
    </citation>
    <scope>NUCLEOTIDE SEQUENCE [LARGE SCALE GENOMIC DNA]</scope>
    <source>
        <strain evidence="1 2">LMG 32171</strain>
    </source>
</reference>
<protein>
    <submittedName>
        <fullName evidence="1">Uncharacterized protein</fullName>
    </submittedName>
</protein>
<dbReference type="EMBL" id="CAJQYY010000034">
    <property type="protein sequence ID" value="CAG4920314.1"/>
    <property type="molecule type" value="Genomic_DNA"/>
</dbReference>
<gene>
    <name evidence="1" type="ORF">R54767_04701</name>
</gene>
<organism evidence="1 2">
    <name type="scientific">Paraburkholderia gardini</name>
    <dbReference type="NCBI Taxonomy" id="2823469"/>
    <lineage>
        <taxon>Bacteria</taxon>
        <taxon>Pseudomonadati</taxon>
        <taxon>Pseudomonadota</taxon>
        <taxon>Betaproteobacteria</taxon>
        <taxon>Burkholderiales</taxon>
        <taxon>Burkholderiaceae</taxon>
        <taxon>Paraburkholderia</taxon>
    </lineage>
</organism>
<accession>A0ABM8U9V3</accession>
<dbReference type="RefSeq" id="WP_228982834.1">
    <property type="nucleotide sequence ID" value="NZ_CAJQYY010000034.1"/>
</dbReference>
<comment type="caution">
    <text evidence="1">The sequence shown here is derived from an EMBL/GenBank/DDBJ whole genome shotgun (WGS) entry which is preliminary data.</text>
</comment>
<sequence length="133" mass="15255">MSPEQAKFFREQQEFKAIRDKASRVFQANGKIMPFHGEETPNEYRVKLLNALSGLPYSIGFAGDPAELTRQESKVMSRALEAAHRSPTLNEVVYVDQSGRPVSEFYGQKRSWMDQFKDAPRLMVAVNEEPFRL</sequence>
<evidence type="ECO:0000313" key="1">
    <source>
        <dbReference type="EMBL" id="CAG4920314.1"/>
    </source>
</evidence>
<proteinExistence type="predicted"/>
<name>A0ABM8U9V3_9BURK</name>
<evidence type="ECO:0000313" key="2">
    <source>
        <dbReference type="Proteomes" id="UP000789752"/>
    </source>
</evidence>
<dbReference type="Proteomes" id="UP000789752">
    <property type="component" value="Unassembled WGS sequence"/>
</dbReference>